<dbReference type="PANTHER" id="PTHR39639">
    <property type="entry name" value="CHROMOSOME 16, WHOLE GENOME SHOTGUN SEQUENCE"/>
    <property type="match status" value="1"/>
</dbReference>
<evidence type="ECO:0000313" key="3">
    <source>
        <dbReference type="Proteomes" id="UP001560349"/>
    </source>
</evidence>
<comment type="caution">
    <text evidence="2">The sequence shown here is derived from an EMBL/GenBank/DDBJ whole genome shotgun (WGS) entry which is preliminary data.</text>
</comment>
<dbReference type="Proteomes" id="UP001560349">
    <property type="component" value="Unassembled WGS sequence"/>
</dbReference>
<proteinExistence type="predicted"/>
<dbReference type="PANTHER" id="PTHR39639:SF1">
    <property type="entry name" value="DUF262 DOMAIN-CONTAINING PROTEIN"/>
    <property type="match status" value="1"/>
</dbReference>
<sequence>MSNILYELGRLTVVDLYDWNNRDILRYESYFQRQAAWKLNDRKLLIDSILNNYPIPSIFICDADINYDTLLKQYNVLDGRQRLESIFKFLKNEFDYEGRFFKDLTDNEKRLILNYSIPIVQIYLKPNEVDKIKEIFKRLNTNSRNLNKIEKEATRLLEYDFMLLCKVLANVIKPNEFDEYKKEIDELFIKDENQEDDIQEITINEEEKLTINPTVSDIIIPDNINNIQTLFLEKGLIFSEYEIGRQVHLQYLLNILGSIILNRIIHRNLSENDIINISEAFLTYKVKENTERYNYICKKLYNIFNNKEINKFWVSKYNLYSLSYFLTKNNDLDSLSENEILEILNGFIKNEDSSNEYRRLAQERGNDLSTRIKRNEILEKIFNPGQNK</sequence>
<dbReference type="Pfam" id="PF03235">
    <property type="entry name" value="GmrSD_N"/>
    <property type="match status" value="1"/>
</dbReference>
<keyword evidence="3" id="KW-1185">Reference proteome</keyword>
<reference evidence="2 3" key="1">
    <citation type="submission" date="2024-07" db="EMBL/GenBank/DDBJ databases">
        <authorList>
            <person name="Vancuren S.J."/>
            <person name="Robinson A."/>
            <person name="Cochrane K."/>
            <person name="Allen-Vercoe E."/>
        </authorList>
    </citation>
    <scope>NUCLEOTIDE SEQUENCE [LARGE SCALE GENOMIC DNA]</scope>
    <source>
        <strain evidence="2 3">2-A-13</strain>
    </source>
</reference>
<name>A0ABV3Y9J0_FUSVC</name>
<protein>
    <submittedName>
        <fullName evidence="2">DUF262 domain-containing protein</fullName>
    </submittedName>
</protein>
<feature type="domain" description="GmrSD restriction endonucleases N-terminal" evidence="1">
    <location>
        <begin position="29"/>
        <end position="151"/>
    </location>
</feature>
<dbReference type="InterPro" id="IPR004919">
    <property type="entry name" value="GmrSD_N"/>
</dbReference>
<accession>A0ABV3Y9J0</accession>
<dbReference type="RefSeq" id="WP_008795474.1">
    <property type="nucleotide sequence ID" value="NZ_JBFTFB010000001.1"/>
</dbReference>
<evidence type="ECO:0000259" key="1">
    <source>
        <dbReference type="Pfam" id="PF03235"/>
    </source>
</evidence>
<gene>
    <name evidence="2" type="ORF">AB6N33_03950</name>
</gene>
<dbReference type="EMBL" id="JBFTFB010000001">
    <property type="protein sequence ID" value="MEX6454595.1"/>
    <property type="molecule type" value="Genomic_DNA"/>
</dbReference>
<evidence type="ECO:0000313" key="2">
    <source>
        <dbReference type="EMBL" id="MEX6454595.1"/>
    </source>
</evidence>
<organism evidence="2 3">
    <name type="scientific">Fusobacterium vincentii</name>
    <name type="common">Fusobacterium nucleatum subsp. vincentii</name>
    <dbReference type="NCBI Taxonomy" id="155615"/>
    <lineage>
        <taxon>Bacteria</taxon>
        <taxon>Fusobacteriati</taxon>
        <taxon>Fusobacteriota</taxon>
        <taxon>Fusobacteriia</taxon>
        <taxon>Fusobacteriales</taxon>
        <taxon>Fusobacteriaceae</taxon>
        <taxon>Fusobacterium</taxon>
    </lineage>
</organism>